<evidence type="ECO:0000313" key="3">
    <source>
        <dbReference type="Proteomes" id="UP001139199"/>
    </source>
</evidence>
<protein>
    <submittedName>
        <fullName evidence="2">MBL fold metallo-hydrolase</fullName>
    </submittedName>
</protein>
<dbReference type="Pfam" id="PF12706">
    <property type="entry name" value="Lactamase_B_2"/>
    <property type="match status" value="1"/>
</dbReference>
<dbReference type="InterPro" id="IPR001279">
    <property type="entry name" value="Metallo-B-lactamas"/>
</dbReference>
<proteinExistence type="predicted"/>
<dbReference type="EMBL" id="JAJAPW010000007">
    <property type="protein sequence ID" value="MCB4799958.1"/>
    <property type="molecule type" value="Genomic_DNA"/>
</dbReference>
<comment type="caution">
    <text evidence="2">The sequence shown here is derived from an EMBL/GenBank/DDBJ whole genome shotgun (WGS) entry which is preliminary data.</text>
</comment>
<sequence>MNRTRIALLLVILISFSCKEKNIAKSNTKTSTPQINSNETAIIILGTIQDAGSPQIGCQKDCCKTLFNNPDKNRQVVSLGLIDNEFKKKYMFEASPDFVTQTKALVNPNIKNTNEIPDGIFLTHAHIGHYTGLMYLGKEAMNASKVPVFAMPKMKTFLESNGPWSQLVKTEDIILKDIQDEQTITLTNNLNVTPFLVPHRDEYSETVGYKIKGKNKSALFIPDIDKWSKWKKSIIEEIKTVDYAFVDATFFSGKELNNRDMSTIPHPFIQESLDLFKNLPLSEKNKIIFIHFNHTNPVINLNSEEAQTVIKAGFNIAQIHDIYKL</sequence>
<accession>A0A9X1I199</accession>
<evidence type="ECO:0000259" key="1">
    <source>
        <dbReference type="Pfam" id="PF12706"/>
    </source>
</evidence>
<dbReference type="Gene3D" id="3.60.15.10">
    <property type="entry name" value="Ribonuclease Z/Hydroxyacylglutathione hydrolase-like"/>
    <property type="match status" value="1"/>
</dbReference>
<dbReference type="RefSeq" id="WP_226544443.1">
    <property type="nucleotide sequence ID" value="NZ_JAJAPW010000007.1"/>
</dbReference>
<dbReference type="PROSITE" id="PS51257">
    <property type="entry name" value="PROKAR_LIPOPROTEIN"/>
    <property type="match status" value="1"/>
</dbReference>
<dbReference type="AlphaFoldDB" id="A0A9X1I199"/>
<keyword evidence="3" id="KW-1185">Reference proteome</keyword>
<dbReference type="PANTHER" id="PTHR42663">
    <property type="entry name" value="HYDROLASE C777.06C-RELATED-RELATED"/>
    <property type="match status" value="1"/>
</dbReference>
<dbReference type="InterPro" id="IPR036866">
    <property type="entry name" value="RibonucZ/Hydroxyglut_hydro"/>
</dbReference>
<gene>
    <name evidence="2" type="ORF">LG649_13980</name>
</gene>
<feature type="domain" description="Metallo-beta-lactamase" evidence="1">
    <location>
        <begin position="91"/>
        <end position="292"/>
    </location>
</feature>
<dbReference type="PANTHER" id="PTHR42663:SF6">
    <property type="entry name" value="HYDROLASE C777.06C-RELATED"/>
    <property type="match status" value="1"/>
</dbReference>
<name>A0A9X1I199_9FLAO</name>
<dbReference type="SUPFAM" id="SSF56281">
    <property type="entry name" value="Metallo-hydrolase/oxidoreductase"/>
    <property type="match status" value="1"/>
</dbReference>
<evidence type="ECO:0000313" key="2">
    <source>
        <dbReference type="EMBL" id="MCB4799958.1"/>
    </source>
</evidence>
<reference evidence="2" key="1">
    <citation type="submission" date="2021-10" db="EMBL/GenBank/DDBJ databases">
        <title>Tamlana sargassums sp. nov., and Tamlana laminarinivorans sp. nov., two new bacteria isolated from the brown alga.</title>
        <authorList>
            <person name="Li J."/>
        </authorList>
    </citation>
    <scope>NUCLEOTIDE SEQUENCE</scope>
    <source>
        <strain evidence="2">PT2-4</strain>
    </source>
</reference>
<organism evidence="2 3">
    <name type="scientific">Neotamlana laminarinivorans</name>
    <dbReference type="NCBI Taxonomy" id="2883124"/>
    <lineage>
        <taxon>Bacteria</taxon>
        <taxon>Pseudomonadati</taxon>
        <taxon>Bacteroidota</taxon>
        <taxon>Flavobacteriia</taxon>
        <taxon>Flavobacteriales</taxon>
        <taxon>Flavobacteriaceae</taxon>
        <taxon>Neotamlana</taxon>
    </lineage>
</organism>
<dbReference type="Proteomes" id="UP001139199">
    <property type="component" value="Unassembled WGS sequence"/>
</dbReference>